<protein>
    <submittedName>
        <fullName evidence="1">Uncharacterized protein</fullName>
    </submittedName>
</protein>
<proteinExistence type="predicted"/>
<name>A0A0A8XQH7_ARUDO</name>
<evidence type="ECO:0000313" key="1">
    <source>
        <dbReference type="EMBL" id="JAD14870.1"/>
    </source>
</evidence>
<sequence>MEDERSELLKLPQLS</sequence>
<accession>A0A0A8XQH7</accession>
<reference evidence="1" key="1">
    <citation type="submission" date="2014-09" db="EMBL/GenBank/DDBJ databases">
        <authorList>
            <person name="Magalhaes I.L.F."/>
            <person name="Oliveira U."/>
            <person name="Santos F.R."/>
            <person name="Vidigal T.H.D.A."/>
            <person name="Brescovit A.D."/>
            <person name="Santos A.J."/>
        </authorList>
    </citation>
    <scope>NUCLEOTIDE SEQUENCE</scope>
    <source>
        <tissue evidence="1">Shoot tissue taken approximately 20 cm above the soil surface</tissue>
    </source>
</reference>
<reference evidence="1" key="2">
    <citation type="journal article" date="2015" name="Data Brief">
        <title>Shoot transcriptome of the giant reed, Arundo donax.</title>
        <authorList>
            <person name="Barrero R.A."/>
            <person name="Guerrero F.D."/>
            <person name="Moolhuijzen P."/>
            <person name="Goolsby J.A."/>
            <person name="Tidwell J."/>
            <person name="Bellgard S.E."/>
            <person name="Bellgard M.I."/>
        </authorList>
    </citation>
    <scope>NUCLEOTIDE SEQUENCE</scope>
    <source>
        <tissue evidence="1">Shoot tissue taken approximately 20 cm above the soil surface</tissue>
    </source>
</reference>
<organism evidence="1">
    <name type="scientific">Arundo donax</name>
    <name type="common">Giant reed</name>
    <name type="synonym">Donax arundinaceus</name>
    <dbReference type="NCBI Taxonomy" id="35708"/>
    <lineage>
        <taxon>Eukaryota</taxon>
        <taxon>Viridiplantae</taxon>
        <taxon>Streptophyta</taxon>
        <taxon>Embryophyta</taxon>
        <taxon>Tracheophyta</taxon>
        <taxon>Spermatophyta</taxon>
        <taxon>Magnoliopsida</taxon>
        <taxon>Liliopsida</taxon>
        <taxon>Poales</taxon>
        <taxon>Poaceae</taxon>
        <taxon>PACMAD clade</taxon>
        <taxon>Arundinoideae</taxon>
        <taxon>Arundineae</taxon>
        <taxon>Arundo</taxon>
    </lineage>
</organism>
<dbReference type="EMBL" id="GBRH01283025">
    <property type="protein sequence ID" value="JAD14870.1"/>
    <property type="molecule type" value="Transcribed_RNA"/>
</dbReference>